<dbReference type="EMBL" id="WJQS01000010">
    <property type="protein sequence ID" value="MRI86196.1"/>
    <property type="molecule type" value="Genomic_DNA"/>
</dbReference>
<reference evidence="2 3" key="1">
    <citation type="submission" date="2019-11" db="EMBL/GenBank/DDBJ databases">
        <title>Characterisation of Fundicoccus ignavus gen. nov. sp. nov., a novel genus of the family Aerococcaceae isolated from bulk tank milk.</title>
        <authorList>
            <person name="Siebert A."/>
            <person name="Huptas C."/>
            <person name="Wenning M."/>
            <person name="Scherer S."/>
            <person name="Doll E.V."/>
        </authorList>
    </citation>
    <scope>NUCLEOTIDE SEQUENCE [LARGE SCALE GENOMIC DNA]</scope>
    <source>
        <strain evidence="2 3">WS4759</strain>
    </source>
</reference>
<proteinExistence type="predicted"/>
<dbReference type="Proteomes" id="UP000430975">
    <property type="component" value="Unassembled WGS sequence"/>
</dbReference>
<dbReference type="InterPro" id="IPR013560">
    <property type="entry name" value="DUF1722"/>
</dbReference>
<dbReference type="GO" id="GO:0006355">
    <property type="term" value="P:regulation of DNA-templated transcription"/>
    <property type="evidence" value="ECO:0007669"/>
    <property type="project" value="InterPro"/>
</dbReference>
<keyword evidence="3" id="KW-1185">Reference proteome</keyword>
<dbReference type="SUPFAM" id="SSF47762">
    <property type="entry name" value="PAH2 domain"/>
    <property type="match status" value="1"/>
</dbReference>
<protein>
    <submittedName>
        <fullName evidence="2">DUF1722 domain-containing protein</fullName>
    </submittedName>
</protein>
<evidence type="ECO:0000313" key="2">
    <source>
        <dbReference type="EMBL" id="MRI86196.1"/>
    </source>
</evidence>
<organism evidence="2 3">
    <name type="scientific">Fundicoccus ignavus</name>
    <dbReference type="NCBI Taxonomy" id="2664442"/>
    <lineage>
        <taxon>Bacteria</taxon>
        <taxon>Bacillati</taxon>
        <taxon>Bacillota</taxon>
        <taxon>Bacilli</taxon>
        <taxon>Lactobacillales</taxon>
        <taxon>Aerococcaceae</taxon>
        <taxon>Fundicoccus</taxon>
    </lineage>
</organism>
<comment type="caution">
    <text evidence="2">The sequence shown here is derived from an EMBL/GenBank/DDBJ whole genome shotgun (WGS) entry which is preliminary data.</text>
</comment>
<gene>
    <name evidence="2" type="ORF">GIY09_10100</name>
</gene>
<dbReference type="Pfam" id="PF08349">
    <property type="entry name" value="DUF1722"/>
    <property type="match status" value="1"/>
</dbReference>
<sequence>MMERKKCEQLWAANKYLVLNKSQKIYLAIRQYLKSESVELIVLEQWIQEAMSLEERPEEVVNAYQHIWSYFRKVAQPNEKNEFLSLLERYQQSKVTKEKVLMYLNDLLEKYPNRYLEQSTIFKLMNNGDE</sequence>
<evidence type="ECO:0000313" key="3">
    <source>
        <dbReference type="Proteomes" id="UP000430975"/>
    </source>
</evidence>
<dbReference type="AlphaFoldDB" id="A0A6I2GGA7"/>
<evidence type="ECO:0000259" key="1">
    <source>
        <dbReference type="Pfam" id="PF08349"/>
    </source>
</evidence>
<feature type="domain" description="DUF1722" evidence="1">
    <location>
        <begin position="15"/>
        <end position="123"/>
    </location>
</feature>
<name>A0A6I2GGA7_9LACT</name>
<dbReference type="InterPro" id="IPR036600">
    <property type="entry name" value="PAH_sf"/>
</dbReference>
<accession>A0A6I2GGA7</accession>